<dbReference type="NCBIfam" id="TIGR03276">
    <property type="entry name" value="Phn-HD"/>
    <property type="match status" value="1"/>
</dbReference>
<gene>
    <name evidence="2" type="ORF">BI344_14480</name>
</gene>
<dbReference type="InterPro" id="IPR052567">
    <property type="entry name" value="OP_Dioxygenase"/>
</dbReference>
<comment type="caution">
    <text evidence="2">The sequence shown here is derived from an EMBL/GenBank/DDBJ whole genome shotgun (WGS) entry which is preliminary data.</text>
</comment>
<reference evidence="2 3" key="1">
    <citation type="submission" date="2016-09" db="EMBL/GenBank/DDBJ databases">
        <title>Chromobacterium muskegensis sp. nov., an insecticidal bacterium isolated from Sphagnum bogs.</title>
        <authorList>
            <person name="Sparks M.E."/>
            <person name="Blackburn M.B."/>
            <person name="Gundersen-Rindal D.E."/>
            <person name="Mitchell A."/>
            <person name="Farrar R."/>
            <person name="Kuhar D."/>
        </authorList>
    </citation>
    <scope>NUCLEOTIDE SEQUENCE [LARGE SCALE GENOMIC DNA]</scope>
    <source>
        <strain evidence="2 3">14B-1</strain>
    </source>
</reference>
<dbReference type="Pfam" id="PF01966">
    <property type="entry name" value="HD"/>
    <property type="match status" value="1"/>
</dbReference>
<evidence type="ECO:0000313" key="2">
    <source>
        <dbReference type="EMBL" id="OHX20737.1"/>
    </source>
</evidence>
<protein>
    <recommendedName>
        <fullName evidence="1">HD domain-containing protein</fullName>
    </recommendedName>
</protein>
<accession>A0ABX3CEK8</accession>
<dbReference type="PANTHER" id="PTHR40202">
    <property type="match status" value="1"/>
</dbReference>
<dbReference type="Gene3D" id="1.10.3210.10">
    <property type="entry name" value="Hypothetical protein af1432"/>
    <property type="match status" value="1"/>
</dbReference>
<feature type="domain" description="HD" evidence="1">
    <location>
        <begin position="29"/>
        <end position="105"/>
    </location>
</feature>
<keyword evidence="3" id="KW-1185">Reference proteome</keyword>
<proteinExistence type="predicted"/>
<dbReference type="InterPro" id="IPR006674">
    <property type="entry name" value="HD_domain"/>
</dbReference>
<dbReference type="EMBL" id="MKCT01000013">
    <property type="protein sequence ID" value="OHX20737.1"/>
    <property type="molecule type" value="Genomic_DNA"/>
</dbReference>
<name>A0ABX3CEK8_9NEIS</name>
<dbReference type="PANTHER" id="PTHR40202:SF1">
    <property type="entry name" value="HD DOMAIN-CONTAINING PROTEIN"/>
    <property type="match status" value="1"/>
</dbReference>
<dbReference type="Proteomes" id="UP000180280">
    <property type="component" value="Unassembled WGS sequence"/>
</dbReference>
<dbReference type="InterPro" id="IPR017670">
    <property type="entry name" value="Phosphonate_degrad-assoc"/>
</dbReference>
<evidence type="ECO:0000259" key="1">
    <source>
        <dbReference type="Pfam" id="PF01966"/>
    </source>
</evidence>
<evidence type="ECO:0000313" key="3">
    <source>
        <dbReference type="Proteomes" id="UP000180280"/>
    </source>
</evidence>
<organism evidence="2 3">
    <name type="scientific">Chromobacterium sphagni</name>
    <dbReference type="NCBI Taxonomy" id="1903179"/>
    <lineage>
        <taxon>Bacteria</taxon>
        <taxon>Pseudomonadati</taxon>
        <taxon>Pseudomonadota</taxon>
        <taxon>Betaproteobacteria</taxon>
        <taxon>Neisseriales</taxon>
        <taxon>Chromobacteriaceae</taxon>
        <taxon>Chromobacterium</taxon>
    </lineage>
</organism>
<dbReference type="SUPFAM" id="SSF109604">
    <property type="entry name" value="HD-domain/PDEase-like"/>
    <property type="match status" value="1"/>
</dbReference>
<sequence>MMDHSIRAVRQLLLSHGQRHYGEAVTQLDHAVQAATLARDWGCDDEIALAAFLHDIGHLLEHDGCRSMGGYGAMAHDRLGRDYLLELGFSPRVAHLVAMHVPAKRYLCAADPQYLAQLSPASAATLDYQGGPMTAEEADAFSQLPDLADILQLRRLDEAAKDGGWSLDQVEWIWPLMAGHLANQRAQA</sequence>